<evidence type="ECO:0000256" key="1">
    <source>
        <dbReference type="SAM" id="MobiDB-lite"/>
    </source>
</evidence>
<protein>
    <submittedName>
        <fullName evidence="2">Uncharacterized protein</fullName>
    </submittedName>
</protein>
<sequence length="139" mass="14970">MFTAVHMEPFSTSAFKFSFEYLLLPPRSAPAAAPPGPSPGASAPTAAASYSSRPSPRGLTQCRRRPGMGPTLQRHPFSGLVIRQVSCTHSLADSDFHGHRPAVYINQHLFWGLMSVGIGRLTRRSVHPAAPVLLTKSGH</sequence>
<reference evidence="2" key="3">
    <citation type="submission" date="2016-05" db="EMBL/GenBank/DDBJ databases">
        <title>WGS assembly of Xenopus tropicalis.</title>
        <authorList>
            <person name="Sessions A."/>
            <person name="Jenkins J."/>
            <person name="Mitros T."/>
            <person name="Lyons J.T."/>
            <person name="Dichmann D.S."/>
            <person name="Robert J."/>
            <person name="Harland R.M."/>
            <person name="Rokhsar D.S."/>
        </authorList>
    </citation>
    <scope>NUCLEOTIDE SEQUENCE</scope>
    <source>
        <strain evidence="2">Nigerian</strain>
    </source>
</reference>
<proteinExistence type="predicted"/>
<dbReference type="EMBL" id="KV460519">
    <property type="protein sequence ID" value="OCA17192.1"/>
    <property type="molecule type" value="Genomic_DNA"/>
</dbReference>
<organism evidence="2">
    <name type="scientific">Xenopus tropicalis</name>
    <name type="common">Western clawed frog</name>
    <name type="synonym">Silurana tropicalis</name>
    <dbReference type="NCBI Taxonomy" id="8364"/>
    <lineage>
        <taxon>Eukaryota</taxon>
        <taxon>Metazoa</taxon>
        <taxon>Chordata</taxon>
        <taxon>Craniata</taxon>
        <taxon>Vertebrata</taxon>
        <taxon>Euteleostomi</taxon>
        <taxon>Amphibia</taxon>
        <taxon>Batrachia</taxon>
        <taxon>Anura</taxon>
        <taxon>Pipoidea</taxon>
        <taxon>Pipidae</taxon>
        <taxon>Xenopodinae</taxon>
        <taxon>Xenopus</taxon>
        <taxon>Silurana</taxon>
    </lineage>
</organism>
<name>A0A1B8Y2N0_XENTR</name>
<reference evidence="2" key="2">
    <citation type="journal article" date="2010" name="Science">
        <title>The genome of the Western clawed frog Xenopus tropicalis.</title>
        <authorList>
            <person name="Hellsten U."/>
            <person name="Harland R.M."/>
            <person name="Gilchrist M.J."/>
            <person name="Hendrix D."/>
            <person name="Jurka J."/>
            <person name="Kapitonov V."/>
            <person name="Ovcharenko I."/>
            <person name="Putnam N.H."/>
            <person name="Shu S."/>
            <person name="Taher L."/>
            <person name="Blitz I.L."/>
            <person name="Blumberg B."/>
            <person name="Dichmann D.S."/>
            <person name="Dubchak I."/>
            <person name="Amaya E."/>
            <person name="Detter J.C."/>
            <person name="Fletcher R."/>
            <person name="Gerhard D.S."/>
            <person name="Goodstein D."/>
            <person name="Graves T."/>
            <person name="Grigoriev I.V."/>
            <person name="Grimwood J."/>
            <person name="Kawashima T."/>
            <person name="Lindquist E."/>
            <person name="Lucas S.M."/>
            <person name="Mead P.E."/>
            <person name="Mitros T."/>
            <person name="Ogino H."/>
            <person name="Ohta Y."/>
            <person name="Poliakov A.V."/>
            <person name="Pollet N."/>
            <person name="Robert J."/>
            <person name="Salamov A."/>
            <person name="Sater A.K."/>
            <person name="Schmutz J."/>
            <person name="Terry A."/>
            <person name="Vize P.D."/>
            <person name="Warren W.C."/>
            <person name="Wells D."/>
            <person name="Wills A."/>
            <person name="Wilson R.K."/>
            <person name="Zimmerman L.B."/>
            <person name="Zorn A.M."/>
            <person name="Grainger R."/>
            <person name="Grammer T."/>
            <person name="Khokha M.K."/>
            <person name="Richardson P.M."/>
            <person name="Rokhsar D.S."/>
        </authorList>
    </citation>
    <scope>NUCLEOTIDE SEQUENCE [LARGE SCALE GENOMIC DNA]</scope>
    <source>
        <strain evidence="2">Nigerian</strain>
    </source>
</reference>
<feature type="region of interest" description="Disordered" evidence="1">
    <location>
        <begin position="30"/>
        <end position="75"/>
    </location>
</feature>
<dbReference type="AlphaFoldDB" id="A0A1B8Y2N0"/>
<gene>
    <name evidence="2" type="ORF">XENTR_v90027392mg</name>
</gene>
<evidence type="ECO:0000313" key="2">
    <source>
        <dbReference type="EMBL" id="OCA17192.1"/>
    </source>
</evidence>
<reference evidence="2" key="1">
    <citation type="submission" date="2009-11" db="EMBL/GenBank/DDBJ databases">
        <authorList>
            <consortium name="US DOE Joint Genome Institute (JGI-PGF)"/>
            <person name="Ottilar R."/>
            <person name="Schmutz J."/>
            <person name="Salamov A."/>
            <person name="Cheng J.F."/>
            <person name="Lucas S."/>
            <person name="Pitluck S."/>
            <person name="Gundlach H."/>
            <person name="Guo Y."/>
            <person name="Haberer G."/>
            <person name="Nasrallah J."/>
            <person name="Mayer K.F.X."/>
            <person name="van de Peer Y."/>
            <person name="Weigel D."/>
            <person name="Grigoriev I.V."/>
        </authorList>
    </citation>
    <scope>NUCLEOTIDE SEQUENCE</scope>
    <source>
        <strain evidence="2">Nigerian</strain>
    </source>
</reference>
<accession>A0A1B8Y2N0</accession>
<feature type="compositionally biased region" description="Low complexity" evidence="1">
    <location>
        <begin position="39"/>
        <end position="58"/>
    </location>
</feature>